<organism evidence="1 2">
    <name type="scientific">Lithospermum erythrorhizon</name>
    <name type="common">Purple gromwell</name>
    <name type="synonym">Lithospermum officinale var. erythrorhizon</name>
    <dbReference type="NCBI Taxonomy" id="34254"/>
    <lineage>
        <taxon>Eukaryota</taxon>
        <taxon>Viridiplantae</taxon>
        <taxon>Streptophyta</taxon>
        <taxon>Embryophyta</taxon>
        <taxon>Tracheophyta</taxon>
        <taxon>Spermatophyta</taxon>
        <taxon>Magnoliopsida</taxon>
        <taxon>eudicotyledons</taxon>
        <taxon>Gunneridae</taxon>
        <taxon>Pentapetalae</taxon>
        <taxon>asterids</taxon>
        <taxon>lamiids</taxon>
        <taxon>Boraginales</taxon>
        <taxon>Boraginaceae</taxon>
        <taxon>Boraginoideae</taxon>
        <taxon>Lithospermeae</taxon>
        <taxon>Lithospermum</taxon>
    </lineage>
</organism>
<name>A0AAV3PK11_LITER</name>
<dbReference type="EMBL" id="BAABME010001807">
    <property type="protein sequence ID" value="GAA0151561.1"/>
    <property type="molecule type" value="Genomic_DNA"/>
</dbReference>
<keyword evidence="2" id="KW-1185">Reference proteome</keyword>
<evidence type="ECO:0000313" key="1">
    <source>
        <dbReference type="EMBL" id="GAA0151561.1"/>
    </source>
</evidence>
<evidence type="ECO:0000313" key="2">
    <source>
        <dbReference type="Proteomes" id="UP001454036"/>
    </source>
</evidence>
<proteinExistence type="predicted"/>
<accession>A0AAV3PK11</accession>
<sequence>MSRWRMWLQALNTDDEKARWKFVANRRNAAEWMLSEVTKKNVDIMGMFVDVEVMATVSTVGPYYPKLVKEFVCNMTTNIDDSTCPNFQK</sequence>
<dbReference type="AlphaFoldDB" id="A0AAV3PK11"/>
<reference evidence="1 2" key="1">
    <citation type="submission" date="2024-01" db="EMBL/GenBank/DDBJ databases">
        <title>The complete chloroplast genome sequence of Lithospermum erythrorhizon: insights into the phylogenetic relationship among Boraginaceae species and the maternal lineages of purple gromwells.</title>
        <authorList>
            <person name="Okada T."/>
            <person name="Watanabe K."/>
        </authorList>
    </citation>
    <scope>NUCLEOTIDE SEQUENCE [LARGE SCALE GENOMIC DNA]</scope>
</reference>
<comment type="caution">
    <text evidence="1">The sequence shown here is derived from an EMBL/GenBank/DDBJ whole genome shotgun (WGS) entry which is preliminary data.</text>
</comment>
<dbReference type="Proteomes" id="UP001454036">
    <property type="component" value="Unassembled WGS sequence"/>
</dbReference>
<gene>
    <name evidence="1" type="ORF">LIER_10259</name>
</gene>
<protein>
    <submittedName>
        <fullName evidence="1">Uncharacterized protein</fullName>
    </submittedName>
</protein>